<dbReference type="GO" id="GO:0050832">
    <property type="term" value="P:defense response to fungus"/>
    <property type="evidence" value="ECO:0007669"/>
    <property type="project" value="InterPro"/>
</dbReference>
<keyword evidence="2" id="KW-0539">Nucleus</keyword>
<dbReference type="PANTHER" id="PTHR33432:SF22">
    <property type="entry name" value="OS10G0436850 PROTEIN"/>
    <property type="match status" value="1"/>
</dbReference>
<dbReference type="AlphaFoldDB" id="A0A5B7BTR0"/>
<dbReference type="InterPro" id="IPR005491">
    <property type="entry name" value="ENT_dom"/>
</dbReference>
<evidence type="ECO:0000256" key="2">
    <source>
        <dbReference type="ARBA" id="ARBA00023242"/>
    </source>
</evidence>
<comment type="subcellular location">
    <subcellularLocation>
        <location evidence="1">Nucleus</location>
    </subcellularLocation>
</comment>
<feature type="domain" description="ENT" evidence="3">
    <location>
        <begin position="43"/>
        <end position="131"/>
    </location>
</feature>
<reference evidence="4" key="1">
    <citation type="submission" date="2019-08" db="EMBL/GenBank/DDBJ databases">
        <title>Reference gene set and small RNA set construction with multiple tissues from Davidia involucrata Baill.</title>
        <authorList>
            <person name="Yang H."/>
            <person name="Zhou C."/>
            <person name="Li G."/>
            <person name="Wang J."/>
            <person name="Gao P."/>
            <person name="Wang M."/>
            <person name="Wang R."/>
            <person name="Zhao Y."/>
        </authorList>
    </citation>
    <scope>NUCLEOTIDE SEQUENCE</scope>
    <source>
        <tissue evidence="4">Mixed with DoveR01_LX</tissue>
    </source>
</reference>
<proteinExistence type="predicted"/>
<dbReference type="PROSITE" id="PS51138">
    <property type="entry name" value="ENT"/>
    <property type="match status" value="1"/>
</dbReference>
<dbReference type="PANTHER" id="PTHR33432">
    <property type="entry name" value="PROTEIN EMSY-LIKE 4"/>
    <property type="match status" value="1"/>
</dbReference>
<gene>
    <name evidence="4" type="ORF">Din_041781</name>
</gene>
<evidence type="ECO:0000259" key="3">
    <source>
        <dbReference type="PROSITE" id="PS51138"/>
    </source>
</evidence>
<evidence type="ECO:0000256" key="1">
    <source>
        <dbReference type="ARBA" id="ARBA00004123"/>
    </source>
</evidence>
<dbReference type="SUPFAM" id="SSF158639">
    <property type="entry name" value="ENT-like"/>
    <property type="match status" value="1"/>
</dbReference>
<organism evidence="4">
    <name type="scientific">Davidia involucrata</name>
    <name type="common">Dove tree</name>
    <dbReference type="NCBI Taxonomy" id="16924"/>
    <lineage>
        <taxon>Eukaryota</taxon>
        <taxon>Viridiplantae</taxon>
        <taxon>Streptophyta</taxon>
        <taxon>Embryophyta</taxon>
        <taxon>Tracheophyta</taxon>
        <taxon>Spermatophyta</taxon>
        <taxon>Magnoliopsida</taxon>
        <taxon>eudicotyledons</taxon>
        <taxon>Gunneridae</taxon>
        <taxon>Pentapetalae</taxon>
        <taxon>asterids</taxon>
        <taxon>Cornales</taxon>
        <taxon>Nyssaceae</taxon>
        <taxon>Davidia</taxon>
    </lineage>
</organism>
<name>A0A5B7BTR0_DAVIN</name>
<sequence length="347" mass="39049">MDYSNHDGIGTHRNLPVPYINNSLRVNTQGIARMLLTTDYCGVESQIHSIETEAYGAVLRAFISQSDVLSWGKEGLITELRKELNVTDHEHRKLLTKIDSDESVRMIREWRKGTSHAQESLSSKMNAPDFVLSSVGDDPHKILKTSHAPVSALQKYVSHSQIQPTSAAVPSSLPVQVRNNRLTGELRMYPTKNPGKLVTHNIPAPAVSKHGGPVKYQSKKGFHGPAVGNFRKRFDLIEIRATDKLMHEVERMVYGQENSDPDQVERAKSILRDHERAILEALVKLSDVSDGDDSLNQLHHHYSAEELPRIGRGMATHDFYSQLDNRLRRIPYIVGQDDEATPSRVQM</sequence>
<dbReference type="Gene3D" id="1.10.1240.40">
    <property type="entry name" value="ENT domain"/>
    <property type="match status" value="1"/>
</dbReference>
<dbReference type="EMBL" id="GHES01041781">
    <property type="protein sequence ID" value="MPA72340.1"/>
    <property type="molecule type" value="Transcribed_RNA"/>
</dbReference>
<dbReference type="Pfam" id="PF03735">
    <property type="entry name" value="ENT"/>
    <property type="match status" value="1"/>
</dbReference>
<protein>
    <recommendedName>
        <fullName evidence="3">ENT domain-containing protein</fullName>
    </recommendedName>
</protein>
<dbReference type="InterPro" id="IPR036142">
    <property type="entry name" value="ENT_dom-like_sf"/>
</dbReference>
<dbReference type="InterPro" id="IPR033485">
    <property type="entry name" value="EMSY-LIKE_plant"/>
</dbReference>
<dbReference type="GO" id="GO:0005634">
    <property type="term" value="C:nucleus"/>
    <property type="evidence" value="ECO:0007669"/>
    <property type="project" value="UniProtKB-SubCell"/>
</dbReference>
<evidence type="ECO:0000313" key="4">
    <source>
        <dbReference type="EMBL" id="MPA72340.1"/>
    </source>
</evidence>
<dbReference type="SMART" id="SM01191">
    <property type="entry name" value="ENT"/>
    <property type="match status" value="1"/>
</dbReference>
<accession>A0A5B7BTR0</accession>